<name>A0A1X9YP60_9BACT</name>
<dbReference type="AlphaFoldDB" id="A0A1X9YP60"/>
<dbReference type="KEGG" id="pact:CA264_03930"/>
<evidence type="ECO:0000313" key="2">
    <source>
        <dbReference type="Proteomes" id="UP000266292"/>
    </source>
</evidence>
<keyword evidence="2" id="KW-1185">Reference proteome</keyword>
<sequence>MEEDGRECLQCGSLLAGSSDKRFCSDQCRAAAGNKRKFKDEREQLMRSINVMLQKNRHILRQASPQGKITIRRQVLQVSGFGFRHFTHLYRTQGGNNYHFYYGYLLLPEEKVLIFN</sequence>
<evidence type="ECO:0000313" key="1">
    <source>
        <dbReference type="EMBL" id="ARS34663.1"/>
    </source>
</evidence>
<accession>A0A1X9YP60</accession>
<protein>
    <recommendedName>
        <fullName evidence="3">DUF2116 family Zn-ribbon domain-containing protein</fullName>
    </recommendedName>
</protein>
<dbReference type="Proteomes" id="UP000266292">
    <property type="component" value="Chromosome"/>
</dbReference>
<dbReference type="OrthoDB" id="5187906at2"/>
<gene>
    <name evidence="1" type="ORF">CA264_03930</name>
</gene>
<organism evidence="1 2">
    <name type="scientific">Pontibacter actiniarum</name>
    <dbReference type="NCBI Taxonomy" id="323450"/>
    <lineage>
        <taxon>Bacteria</taxon>
        <taxon>Pseudomonadati</taxon>
        <taxon>Bacteroidota</taxon>
        <taxon>Cytophagia</taxon>
        <taxon>Cytophagales</taxon>
        <taxon>Hymenobacteraceae</taxon>
        <taxon>Pontibacter</taxon>
    </lineage>
</organism>
<dbReference type="EMBL" id="CP021235">
    <property type="protein sequence ID" value="ARS34663.1"/>
    <property type="molecule type" value="Genomic_DNA"/>
</dbReference>
<dbReference type="RefSeq" id="WP_025604780.1">
    <property type="nucleotide sequence ID" value="NZ_CP021235.1"/>
</dbReference>
<evidence type="ECO:0008006" key="3">
    <source>
        <dbReference type="Google" id="ProtNLM"/>
    </source>
</evidence>
<proteinExistence type="predicted"/>
<reference evidence="2" key="1">
    <citation type="submission" date="2017-05" db="EMBL/GenBank/DDBJ databases">
        <authorList>
            <person name="Ray J."/>
            <person name="Price M."/>
            <person name="Deutschbauer A."/>
        </authorList>
    </citation>
    <scope>NUCLEOTIDE SEQUENCE [LARGE SCALE GENOMIC DNA]</scope>
    <source>
        <strain evidence="2">DSM 19842</strain>
    </source>
</reference>